<dbReference type="Proteomes" id="UP000252603">
    <property type="component" value="Unassembled WGS sequence"/>
</dbReference>
<dbReference type="EMBL" id="UJRG01000005">
    <property type="protein sequence ID" value="SWT13149.1"/>
    <property type="molecule type" value="Genomic_DNA"/>
</dbReference>
<dbReference type="Proteomes" id="UP000258798">
    <property type="component" value="Unassembled WGS sequence"/>
</dbReference>
<dbReference type="InterPro" id="IPR028975">
    <property type="entry name" value="DDRA_swiveling_dom_sf"/>
</dbReference>
<evidence type="ECO:0000313" key="10">
    <source>
        <dbReference type="EMBL" id="QQZ72246.1"/>
    </source>
</evidence>
<evidence type="ECO:0000313" key="19">
    <source>
        <dbReference type="EMBL" id="SWT13149.1"/>
    </source>
</evidence>
<dbReference type="Proteomes" id="UP000269921">
    <property type="component" value="Unassembled WGS sequence"/>
</dbReference>
<dbReference type="EMBL" id="QOHW01000001">
    <property type="protein sequence ID" value="RBZ26019.1"/>
    <property type="molecule type" value="Genomic_DNA"/>
</dbReference>
<reference evidence="13 32" key="8">
    <citation type="submission" date="2018-10" db="EMBL/GenBank/DDBJ databases">
        <authorList>
            <person name="Vanduin D."/>
            <person name="Fouts D."/>
            <person name="Wright M."/>
            <person name="Sutton G."/>
            <person name="Nguyen K."/>
            <person name="Kreiswirth B."/>
            <person name="Chen L."/>
            <person name="Rojas L."/>
            <person name="Hujer A."/>
            <person name="Hujer K."/>
            <person name="Bonomo R."/>
            <person name="Adams M."/>
        </authorList>
    </citation>
    <scope>NUCLEOTIDE SEQUENCE [LARGE SCALE GENOMIC DNA]</scope>
    <source>
        <strain evidence="13 32">CRK0165</strain>
    </source>
</reference>
<reference evidence="12" key="3">
    <citation type="submission" date="2018-07" db="EMBL/GenBank/DDBJ databases">
        <title>Draft genome sequence of Klebsiella pneumoniae K293.</title>
        <authorList>
            <person name="He F."/>
        </authorList>
    </citation>
    <scope>NUCLEOTIDE SEQUENCE</scope>
    <source>
        <strain evidence="12">K293</strain>
    </source>
</reference>
<organism evidence="20 26">
    <name type="scientific">Klebsiella pneumoniae</name>
    <dbReference type="NCBI Taxonomy" id="573"/>
    <lineage>
        <taxon>Bacteria</taxon>
        <taxon>Pseudomonadati</taxon>
        <taxon>Pseudomonadota</taxon>
        <taxon>Gammaproteobacteria</taxon>
        <taxon>Enterobacterales</taxon>
        <taxon>Enterobacteriaceae</taxon>
        <taxon>Klebsiella/Raoultella group</taxon>
        <taxon>Klebsiella</taxon>
        <taxon>Klebsiella pneumoniae complex</taxon>
    </lineage>
</organism>
<evidence type="ECO:0000313" key="12">
    <source>
        <dbReference type="EMBL" id="RDT84697.1"/>
    </source>
</evidence>
<protein>
    <submittedName>
        <fullName evidence="6">Diol dehydratase reactivase subunit alpha</fullName>
    </submittedName>
    <submittedName>
        <fullName evidence="22">Diol dehydratase-reactivating factor alpha subunit</fullName>
    </submittedName>
    <submittedName>
        <fullName evidence="5 20">Glycerol dehydratase</fullName>
    </submittedName>
</protein>
<evidence type="ECO:0000313" key="23">
    <source>
        <dbReference type="Proteomes" id="UP000031820"/>
    </source>
</evidence>
<dbReference type="Proteomes" id="UP000259364">
    <property type="component" value="Unassembled WGS sequence"/>
</dbReference>
<dbReference type="InterPro" id="IPR030994">
    <property type="entry name" value="DDR_dom"/>
</dbReference>
<name>A0A080SYE0_KLEPN</name>
<reference evidence="21 33" key="11">
    <citation type="submission" date="2019-03" db="EMBL/GenBank/DDBJ databases">
        <title>Multidrug-Resistant Klebsiella pneumoniae Clinical Bloodstream Isolates in Shanghai, China.</title>
        <authorList>
            <person name="Wang S."/>
        </authorList>
    </citation>
    <scope>NUCLEOTIDE SEQUENCE [LARGE SCALE GENOMIC DNA]</scope>
    <source>
        <strain evidence="21 33">RJ1071</strain>
    </source>
</reference>
<dbReference type="Proteomes" id="UP000485085">
    <property type="component" value="Unassembled WGS sequence"/>
</dbReference>
<dbReference type="GeneID" id="63141129"/>
<reference evidence="8 34" key="14">
    <citation type="journal article" date="2020" name="Antibiotics">
        <title>Molecular Typing, Characterization of Antimicrobial Resistance, Virulence Profiling and Analysis of Whole-Genome Sequence of Clinical Klebsiella pneumoniae Isolates.</title>
        <authorList>
            <person name="Shelenkov A."/>
            <person name="Mikhaylova Y."/>
            <person name="Yanushevich Y."/>
            <person name="Samoilov A."/>
            <person name="Petrova L."/>
            <person name="Fomina V."/>
            <person name="Gusarov V."/>
            <person name="Zamyatin M."/>
            <person name="Shagin D."/>
            <person name="Akimkin V."/>
        </authorList>
    </citation>
    <scope>NUCLEOTIDE SEQUENCE [LARGE SCALE GENOMIC DNA]</scope>
    <source>
        <strain evidence="8 34">CriePir120</strain>
    </source>
</reference>
<evidence type="ECO:0000313" key="15">
    <source>
        <dbReference type="EMBL" id="SSK22349.1"/>
    </source>
</evidence>
<dbReference type="EMBL" id="CP066534">
    <property type="protein sequence ID" value="QQL33221.1"/>
    <property type="molecule type" value="Genomic_DNA"/>
</dbReference>
<dbReference type="EMBL" id="UKAW01000008">
    <property type="protein sequence ID" value="SXG17052.1"/>
    <property type="molecule type" value="Genomic_DNA"/>
</dbReference>
<dbReference type="OMA" id="ETRMIVP"/>
<reference evidence="26 27" key="6">
    <citation type="submission" date="2018-08" db="EMBL/GenBank/DDBJ databases">
        <authorList>
            <consortium name="Pathogen Informatics"/>
        </authorList>
    </citation>
    <scope>NUCLEOTIDE SEQUENCE [LARGE SCALE GENOMIC DNA]</scope>
    <source>
        <strain evidence="15 24">4300STDY6470422</strain>
        <strain evidence="20 26">EuSCAPE_AT002</strain>
        <strain evidence="17 28">EuSCAPE_GR003</strain>
        <strain evidence="19 27">EuSCAPE_TR125</strain>
        <strain evidence="18 29">EuSCAPE_UK014</strain>
    </source>
</reference>
<keyword evidence="2" id="KW-0547">Nucleotide-binding</keyword>
<dbReference type="InterPro" id="IPR012340">
    <property type="entry name" value="NA-bd_OB-fold"/>
</dbReference>
<feature type="binding site" evidence="2">
    <location>
        <begin position="11"/>
        <end position="13"/>
    </location>
    <ligand>
        <name>ATP</name>
        <dbReference type="ChEBI" id="CHEBI:30616"/>
    </ligand>
</feature>
<evidence type="ECO:0000313" key="27">
    <source>
        <dbReference type="Proteomes" id="UP000258798"/>
    </source>
</evidence>
<evidence type="ECO:0000313" key="26">
    <source>
        <dbReference type="Proteomes" id="UP000257587"/>
    </source>
</evidence>
<reference evidence="6 35" key="13">
    <citation type="submission" date="2019-11" db="EMBL/GenBank/DDBJ databases">
        <title>Molecular typing, antibiotic resistance determination and virulence profiling for 36 multidrug-resistant clinical Klebsiella pneumoniae isolates using second- and third-generation sequencing.</title>
        <authorList>
            <person name="Shelenkov A."/>
            <person name="Mikhaylova Y."/>
            <person name="Yanushevich Y."/>
            <person name="Samoilov A."/>
            <person name="Petrova L."/>
            <person name="Fomina V."/>
            <person name="Gusarov V."/>
            <person name="Zamyatin M."/>
            <person name="Shagin D."/>
        </authorList>
    </citation>
    <scope>NUCLEOTIDE SEQUENCE [LARGE SCALE GENOMIC DNA]</scope>
    <source>
        <strain evidence="6 35">CriePir226</strain>
    </source>
</reference>
<accession>A0A0J2GMW2</accession>
<evidence type="ECO:0000313" key="18">
    <source>
        <dbReference type="EMBL" id="SWF74140.1"/>
    </source>
</evidence>
<dbReference type="Proteomes" id="UP000532829">
    <property type="component" value="Chromosome"/>
</dbReference>
<evidence type="ECO:0000313" key="33">
    <source>
        <dbReference type="Proteomes" id="UP000294951"/>
    </source>
</evidence>
<dbReference type="EMBL" id="UIUC01000001">
    <property type="protein sequence ID" value="SVN62006.1"/>
    <property type="molecule type" value="Genomic_DNA"/>
</dbReference>
<evidence type="ECO:0000313" key="20">
    <source>
        <dbReference type="EMBL" id="SXG17052.1"/>
    </source>
</evidence>
<dbReference type="NCBIfam" id="TIGR04491">
    <property type="entry name" value="reactive_PduG"/>
    <property type="match status" value="1"/>
</dbReference>
<feature type="binding site" evidence="1">
    <location>
        <position position="185"/>
    </location>
    <ligand>
        <name>Mg(2+)</name>
        <dbReference type="ChEBI" id="CHEBI:18420"/>
    </ligand>
</feature>
<dbReference type="EMBL" id="JRRF01000017">
    <property type="protein sequence ID" value="KII03144.1"/>
    <property type="molecule type" value="Genomic_DNA"/>
</dbReference>
<evidence type="ECO:0000313" key="30">
    <source>
        <dbReference type="Proteomes" id="UP000269921"/>
    </source>
</evidence>
<dbReference type="AlphaFoldDB" id="A0A080SYE0"/>
<dbReference type="EMBL" id="SMTN01000008">
    <property type="protein sequence ID" value="TDK02016.1"/>
    <property type="molecule type" value="Genomic_DNA"/>
</dbReference>
<dbReference type="EMBL" id="UFEU01000002">
    <property type="protein sequence ID" value="SSK22349.1"/>
    <property type="molecule type" value="Genomic_DNA"/>
</dbReference>
<reference evidence="11" key="5">
    <citation type="submission" date="2018-08" db="EMBL/GenBank/DDBJ databases">
        <title>Klebsiella pneumoniae genome sequencing and assembly.</title>
        <authorList>
            <person name="Martins R.C.R."/>
            <person name="Perdigao-Neto L.V."/>
            <person name="Costa S.F."/>
            <person name="Levin A.S.S."/>
        </authorList>
    </citation>
    <scope>NUCLEOTIDE SEQUENCE</scope>
    <source>
        <strain evidence="11">BC_5001</strain>
    </source>
</reference>
<dbReference type="SUPFAM" id="SSF82317">
    <property type="entry name" value="Swiveling domain of dehydratase reactivase alpha subunit"/>
    <property type="match status" value="1"/>
</dbReference>
<dbReference type="EMBL" id="CP063008">
    <property type="protein sequence ID" value="QOU52462.1"/>
    <property type="molecule type" value="Genomic_DNA"/>
</dbReference>
<feature type="domain" description="Diol dehydratase reactivase ATPase-like" evidence="3">
    <location>
        <begin position="278"/>
        <end position="602"/>
    </location>
</feature>
<evidence type="ECO:0000313" key="37">
    <source>
        <dbReference type="Proteomes" id="UP000532829"/>
    </source>
</evidence>
<evidence type="ECO:0000313" key="36">
    <source>
        <dbReference type="Proteomes" id="UP000485085"/>
    </source>
</evidence>
<dbReference type="Pfam" id="PF08841">
    <property type="entry name" value="DDR"/>
    <property type="match status" value="1"/>
</dbReference>
<dbReference type="KEGG" id="kpnu:LI86_03335"/>
<dbReference type="SMR" id="A0A080SYE0"/>
<dbReference type="RefSeq" id="WP_002917661.1">
    <property type="nucleotide sequence ID" value="NZ_ABLUVU020000005.1"/>
</dbReference>
<evidence type="ECO:0000256" key="2">
    <source>
        <dbReference type="PIRSR" id="PIRSR011502-2"/>
    </source>
</evidence>
<dbReference type="EMBL" id="UWVH01000001">
    <property type="protein sequence ID" value="VCV76432.1"/>
    <property type="molecule type" value="Genomic_DNA"/>
</dbReference>
<dbReference type="GO" id="GO:0005524">
    <property type="term" value="F:ATP binding"/>
    <property type="evidence" value="ECO:0007669"/>
    <property type="project" value="UniProtKB-KW"/>
</dbReference>
<dbReference type="Gene3D" id="2.40.50.140">
    <property type="entry name" value="Nucleic acid-binding proteins"/>
    <property type="match status" value="1"/>
</dbReference>
<dbReference type="Gene3D" id="3.30.420.40">
    <property type="match status" value="2"/>
</dbReference>
<dbReference type="GO" id="GO:0046872">
    <property type="term" value="F:metal ion binding"/>
    <property type="evidence" value="ECO:0007669"/>
    <property type="project" value="UniProtKB-KW"/>
</dbReference>
<feature type="binding site" evidence="2">
    <location>
        <position position="593"/>
    </location>
    <ligand>
        <name>ATP</name>
        <dbReference type="ChEBI" id="CHEBI:30616"/>
    </ligand>
</feature>
<reference evidence="10 38" key="16">
    <citation type="submission" date="2021-01" db="EMBL/GenBank/DDBJ databases">
        <title>Genome sequencing of apramycin resistant K. pneumoniae.</title>
        <authorList>
            <person name="Chen L."/>
            <person name="Kreiswirth B."/>
        </authorList>
    </citation>
    <scope>NUCLEOTIDE SEQUENCE [LARGE SCALE GENOMIC DNA]</scope>
    <source>
        <strain evidence="10 38">59493</strain>
    </source>
</reference>
<evidence type="ECO:0000313" key="5">
    <source>
        <dbReference type="EMBL" id="KII03144.1"/>
    </source>
</evidence>
<reference evidence="22 30" key="7">
    <citation type="submission" date="2018-10" db="EMBL/GenBank/DDBJ databases">
        <authorList>
            <person name="Noll B N."/>
        </authorList>
    </citation>
    <scope>NUCLEOTIDE SEQUENCE [LARGE SCALE GENOMIC DNA]</scope>
    <source>
        <strain evidence="22">Kpneu006</strain>
    </source>
</reference>
<evidence type="ECO:0000259" key="3">
    <source>
        <dbReference type="Pfam" id="PF08841"/>
    </source>
</evidence>
<dbReference type="InterPro" id="IPR040916">
    <property type="entry name" value="DDR_swiveling"/>
</dbReference>
<evidence type="ECO:0000313" key="14">
    <source>
        <dbReference type="EMBL" id="RRF06590.1"/>
    </source>
</evidence>
<dbReference type="Gene3D" id="3.50.30.70">
    <property type="entry name" value="Swiveling domain of dehydratase reactivase alpha subunit"/>
    <property type="match status" value="1"/>
</dbReference>
<dbReference type="KEGG" id="kpne:KU54_003330"/>
<dbReference type="EMBL" id="UGLC01000002">
    <property type="protein sequence ID" value="STT56786.1"/>
    <property type="molecule type" value="Genomic_DNA"/>
</dbReference>
<evidence type="ECO:0000313" key="7">
    <source>
        <dbReference type="EMBL" id="MUA41327.1"/>
    </source>
</evidence>
<reference evidence="14" key="9">
    <citation type="submission" date="2018-10" db="EMBL/GenBank/DDBJ databases">
        <authorList>
            <person name="Fan Y."/>
            <person name="Timp W."/>
            <person name="Bergman Y."/>
            <person name="Tamma P."/>
            <person name="Simner P."/>
        </authorList>
    </citation>
    <scope>NUCLEOTIDE SEQUENCE</scope>
    <source>
        <strain evidence="14">KLPN_104</strain>
    </source>
</reference>
<dbReference type="Proteomes" id="UP000031820">
    <property type="component" value="Unassembled WGS sequence"/>
</dbReference>
<sequence>MPLIAGIDIGNATTEVALASDDPQARAFVASGIVATTGMKGTRDNIAGTLAALEQALAKTPWSMSDVSRIYLNEAAPVIGDVAMETITETIITESTMIGHNPQTPGGVGVGVGTTIALGRLATLPAAQYAEGWIVLIDDAVDFLDAVWWLNEALDRGINVVAAILKKDDGVLVNNRLRKTLPVVDEVTLLEQVPEGVMAAVEVAAPGQVVRILSNPYGIATFFGLSPEETQAIVPIARALIGNRSAVVLKTPQGDVQSRVIPAGNLYISGEKRRGEADVAEGAEAIMQAMSACAPVRDIRGEPGTHAGGMLERVRKVMASLTGHEMSAIYIQDLLAVDTFIPRKVQGGMAGECAMENAVGMAAMVKADRLQMQVIARELSARLQTEVVVGGVEANMAIAGALTTPGCAAPLAILDLGAGSTDAAIVNAEGQITAVHLAGAGNMVSLLIKTELGLEDLSLAEAIKKYPLAKVESLFSIRHENGAVEFFREALSPAVFAKVVYIKEGELVPIDNASPLEKIRLVRRQAKEKVFVTNCLRALRQVSPGGSIRDIAFVVLVGGSSLDFEIPQLITEALSHYGVVAGQGNIRGTEGPRNAVATGLLLAGQAN</sequence>
<feature type="domain" description="DD-reactivating factor swiveling" evidence="4">
    <location>
        <begin position="92"/>
        <end position="256"/>
    </location>
</feature>
<evidence type="ECO:0000313" key="32">
    <source>
        <dbReference type="Proteomes" id="UP000283322"/>
    </source>
</evidence>
<dbReference type="Gene3D" id="3.90.470.30">
    <property type="match status" value="1"/>
</dbReference>
<evidence type="ECO:0000313" key="38">
    <source>
        <dbReference type="Proteomes" id="UP000595568"/>
    </source>
</evidence>
<dbReference type="SUPFAM" id="SSF53067">
    <property type="entry name" value="Actin-like ATPase domain"/>
    <property type="match status" value="2"/>
</dbReference>
<reference evidence="5 23" key="1">
    <citation type="submission" date="2014-10" db="EMBL/GenBank/DDBJ databases">
        <title>Plasmid movement, recombination, and chromosomal integration amongst multidrug resistant commensal Escherichia coli clones within a single commercial turkey flock.</title>
        <authorList>
            <person name="Lang K."/>
            <person name="Dorn K."/>
            <person name="Danzeisen J."/>
            <person name="Johnson T."/>
        </authorList>
    </citation>
    <scope>NUCLEOTIDE SEQUENCE [LARGE SCALE GENOMIC DNA]</scope>
    <source>
        <strain evidence="5 23">UMNturkey9</strain>
    </source>
</reference>
<dbReference type="EMBL" id="WNPO01000027">
    <property type="protein sequence ID" value="MUA41327.1"/>
    <property type="molecule type" value="Genomic_DNA"/>
</dbReference>
<dbReference type="Proteomes" id="UP000253559">
    <property type="component" value="Unassembled WGS sequence"/>
</dbReference>
<evidence type="ECO:0000313" key="17">
    <source>
        <dbReference type="EMBL" id="SVN62006.1"/>
    </source>
</evidence>
<dbReference type="Pfam" id="PF18427">
    <property type="entry name" value="DDR_swiveling"/>
    <property type="match status" value="1"/>
</dbReference>
<evidence type="ECO:0000313" key="29">
    <source>
        <dbReference type="Proteomes" id="UP000259364"/>
    </source>
</evidence>
<evidence type="ECO:0000313" key="13">
    <source>
        <dbReference type="EMBL" id="ROG92691.1"/>
    </source>
</evidence>
<evidence type="ECO:0000313" key="8">
    <source>
        <dbReference type="EMBL" id="QOU52462.1"/>
    </source>
</evidence>
<reference evidence="9 37" key="15">
    <citation type="submission" date="2020-12" db="EMBL/GenBank/DDBJ databases">
        <title>The complete genome of Klebsiella pneumoniae strain 090374.</title>
        <authorList>
            <person name="Wei L."/>
            <person name="Wen H."/>
            <person name="Liu L."/>
            <person name="Feng Y."/>
            <person name="Zong Z."/>
        </authorList>
    </citation>
    <scope>NUCLEOTIDE SEQUENCE [LARGE SCALE GENOMIC DNA]</scope>
    <source>
        <strain evidence="9 37">WCHKP090374</strain>
    </source>
</reference>
<dbReference type="Proteomes" id="UP000294951">
    <property type="component" value="Unassembled WGS sequence"/>
</dbReference>
<dbReference type="Proteomes" id="UP000439817">
    <property type="component" value="Chromosome"/>
</dbReference>
<dbReference type="KEGG" id="kpb:FH42_13705"/>
<dbReference type="EMBL" id="WJVL01000005">
    <property type="protein sequence ID" value="MRJ95964.1"/>
    <property type="molecule type" value="Genomic_DNA"/>
</dbReference>
<dbReference type="Proteomes" id="UP000254657">
    <property type="component" value="Unassembled WGS sequence"/>
</dbReference>
<dbReference type="Proteomes" id="UP000258905">
    <property type="component" value="Unassembled WGS sequence"/>
</dbReference>
<dbReference type="EMBL" id="CP068602">
    <property type="protein sequence ID" value="QQZ72246.1"/>
    <property type="molecule type" value="Genomic_DNA"/>
</dbReference>
<evidence type="ECO:0000313" key="35">
    <source>
        <dbReference type="Proteomes" id="UP000441029"/>
    </source>
</evidence>
<dbReference type="Proteomes" id="UP000283322">
    <property type="component" value="Unassembled WGS sequence"/>
</dbReference>
<dbReference type="Proteomes" id="UP000441029">
    <property type="component" value="Unassembled WGS sequence"/>
</dbReference>
<keyword evidence="2" id="KW-0067">ATP-binding</keyword>
<dbReference type="InterPro" id="IPR043129">
    <property type="entry name" value="ATPase_NBD"/>
</dbReference>
<evidence type="ECO:0000313" key="25">
    <source>
        <dbReference type="Proteomes" id="UP000254799"/>
    </source>
</evidence>
<dbReference type="EMBL" id="RDAM01000001">
    <property type="protein sequence ID" value="RRF06590.1"/>
    <property type="molecule type" value="Genomic_DNA"/>
</dbReference>
<evidence type="ECO:0000313" key="11">
    <source>
        <dbReference type="EMBL" id="RBZ26019.1"/>
    </source>
</evidence>
<evidence type="ECO:0000313" key="24">
    <source>
        <dbReference type="Proteomes" id="UP000252603"/>
    </source>
</evidence>
<feature type="binding site" evidence="2">
    <location>
        <begin position="461"/>
        <end position="464"/>
    </location>
    <ligand>
        <name>ATP</name>
        <dbReference type="ChEBI" id="CHEBI:30616"/>
    </ligand>
</feature>
<feature type="binding site" evidence="1">
    <location>
        <position position="168"/>
    </location>
    <ligand>
        <name>Mg(2+)</name>
        <dbReference type="ChEBI" id="CHEBI:18420"/>
    </ligand>
</feature>
<evidence type="ECO:0000259" key="4">
    <source>
        <dbReference type="Pfam" id="PF18427"/>
    </source>
</evidence>
<evidence type="ECO:0000313" key="16">
    <source>
        <dbReference type="EMBL" id="STT56786.1"/>
    </source>
</evidence>
<reference evidence="14 31" key="10">
    <citation type="journal article" date="2019" name="Antimicrob. Agents Chemother.">
        <title>Applying Rapid Whole Genome Sequencing to Predict Phenotypic Antimicrobial Susceptibility Testing Results Among Carbapenem-Resistant Klebsiella pneumoniae Clinical Isolates.</title>
        <authorList>
            <person name="Tamma P.D."/>
            <person name="Fan Y."/>
            <person name="Bergman Y."/>
            <person name="Pertea G."/>
            <person name="Kazmi A."/>
            <person name="Lewis S."/>
            <person name="Carroll K.C."/>
            <person name="Schatz M.C."/>
            <person name="Timp W."/>
            <person name="Simner P.J."/>
        </authorList>
    </citation>
    <scope>NUCLEOTIDE SEQUENCE [LARGE SCALE GENOMIC DNA]</scope>
    <source>
        <strain evidence="14 31">KLPN_104</strain>
    </source>
</reference>
<gene>
    <name evidence="20" type="primary">ddrA_2</name>
    <name evidence="15" type="synonym">ddrA_1</name>
    <name evidence="16" type="synonym">ddrA_4</name>
    <name evidence="22" type="ORF">BANRA_02425</name>
    <name evidence="13" type="ORF">BL124_00019845</name>
    <name evidence="11" type="ORF">DM078_01110</name>
    <name evidence="12" type="ORF">DW286_27755</name>
    <name evidence="21" type="ORF">E1814_11620</name>
    <name evidence="14" type="ORF">EAO17_10370</name>
    <name evidence="6" type="ORF">GJJ01_08305</name>
    <name evidence="8" type="ORF">GJJ08_003275</name>
    <name evidence="7" type="ORF">GNF00_15820</name>
    <name evidence="9" type="ORF">H3G96_024440</name>
    <name evidence="10" type="ORF">JMZ77_03275</name>
    <name evidence="5" type="ORF">LS45_19675</name>
    <name evidence="16" type="ORF">NCTC8849_05449</name>
    <name evidence="20" type="ORF">SAMEA3499874_03319</name>
    <name evidence="17" type="ORF">SAMEA3649591_00072</name>
    <name evidence="18" type="ORF">SAMEA3720909_03487</name>
    <name evidence="19" type="ORF">SAMEA3729652_02269</name>
    <name evidence="15" type="ORF">SAMEA4364603_00764</name>
</gene>
<dbReference type="EMBL" id="UJHH01000016">
    <property type="protein sequence ID" value="SWF74140.1"/>
    <property type="molecule type" value="Genomic_DNA"/>
</dbReference>
<reference evidence="11" key="4">
    <citation type="submission" date="2018-07" db="EMBL/GenBank/DDBJ databases">
        <authorList>
            <person name="Martins R.C."/>
            <person name="Perdigao-Neto L.V."/>
            <person name="Costa S.F."/>
            <person name="Levin A.S.S."/>
        </authorList>
    </citation>
    <scope>NUCLEOTIDE SEQUENCE</scope>
    <source>
        <strain evidence="11">BC_5001</strain>
    </source>
</reference>
<evidence type="ECO:0000313" key="6">
    <source>
        <dbReference type="EMBL" id="MRJ95964.1"/>
    </source>
</evidence>
<reference evidence="7 36" key="12">
    <citation type="submission" date="2019-11" db="EMBL/GenBank/DDBJ databases">
        <title>Emergence of a novel subclone of carbapenem-resistant Klebsiella pneumoniae ST11 with enhanced virulence and transmissibility: a molecular epidemiological, clinical, genomic study.</title>
        <authorList>
            <person name="Zhou K."/>
        </authorList>
    </citation>
    <scope>NUCLEOTIDE SEQUENCE [LARGE SCALE GENOMIC DNA]</scope>
    <source>
        <strain evidence="7 36">KP_38044</strain>
    </source>
</reference>
<dbReference type="EMBL" id="MPYG04000147">
    <property type="protein sequence ID" value="ROG92691.1"/>
    <property type="molecule type" value="Genomic_DNA"/>
</dbReference>
<evidence type="ECO:0000313" key="9">
    <source>
        <dbReference type="EMBL" id="QQL33221.1"/>
    </source>
</evidence>
<dbReference type="Proteomes" id="UP000254799">
    <property type="component" value="Unassembled WGS sequence"/>
</dbReference>
<evidence type="ECO:0000313" key="31">
    <source>
        <dbReference type="Proteomes" id="UP000275975"/>
    </source>
</evidence>
<evidence type="ECO:0000313" key="21">
    <source>
        <dbReference type="EMBL" id="TDK02016.1"/>
    </source>
</evidence>
<keyword evidence="1" id="KW-0460">Magnesium</keyword>
<dbReference type="Proteomes" id="UP000595568">
    <property type="component" value="Chromosome"/>
</dbReference>
<dbReference type="PIRSF" id="PIRSF011502">
    <property type="entry name" value="DdrA_PduG"/>
    <property type="match status" value="1"/>
</dbReference>
<reference evidence="16 25" key="2">
    <citation type="submission" date="2018-06" db="EMBL/GenBank/DDBJ databases">
        <authorList>
            <consortium name="Pathogen Informatics"/>
            <person name="Doyle S."/>
        </authorList>
    </citation>
    <scope>NUCLEOTIDE SEQUENCE [LARGE SCALE GENOMIC DNA]</scope>
    <source>
        <strain evidence="16 25">NCTC8849</strain>
    </source>
</reference>
<accession>A0A080SYE0</accession>
<dbReference type="InterPro" id="IPR009191">
    <property type="entry name" value="DDRA"/>
</dbReference>
<keyword evidence="1" id="KW-0479">Metal-binding</keyword>
<dbReference type="EMBL" id="QRCF01000053">
    <property type="protein sequence ID" value="RDT84697.1"/>
    <property type="molecule type" value="Genomic_DNA"/>
</dbReference>
<dbReference type="Proteomes" id="UP000275975">
    <property type="component" value="Unassembled WGS sequence"/>
</dbReference>
<feature type="binding site" evidence="1">
    <location>
        <position position="104"/>
    </location>
    <ligand>
        <name>Mg(2+)</name>
        <dbReference type="ChEBI" id="CHEBI:18420"/>
    </ligand>
</feature>
<dbReference type="Proteomes" id="UP000257587">
    <property type="component" value="Unassembled WGS sequence"/>
</dbReference>
<feature type="binding site" evidence="2">
    <location>
        <begin position="559"/>
        <end position="560"/>
    </location>
    <ligand>
        <name>ATP</name>
        <dbReference type="ChEBI" id="CHEBI:30616"/>
    </ligand>
</feature>
<evidence type="ECO:0000313" key="28">
    <source>
        <dbReference type="Proteomes" id="UP000258905"/>
    </source>
</evidence>
<proteinExistence type="predicted"/>
<evidence type="ECO:0000256" key="1">
    <source>
        <dbReference type="PIRSR" id="PIRSR011502-1"/>
    </source>
</evidence>
<evidence type="ECO:0000313" key="22">
    <source>
        <dbReference type="EMBL" id="VCV76432.1"/>
    </source>
</evidence>
<evidence type="ECO:0000313" key="34">
    <source>
        <dbReference type="Proteomes" id="UP000439817"/>
    </source>
</evidence>